<feature type="domain" description="Enoyl reductase (ER)" evidence="4">
    <location>
        <begin position="14"/>
        <end position="296"/>
    </location>
</feature>
<dbReference type="InterPro" id="IPR013154">
    <property type="entry name" value="ADH-like_N"/>
</dbReference>
<comment type="similarity">
    <text evidence="1">Belongs to the zinc-containing alcohol dehydrogenase family.</text>
</comment>
<reference evidence="5" key="1">
    <citation type="journal article" date="2020" name="Stud. Mycol.">
        <title>101 Dothideomycetes genomes: a test case for predicting lifestyles and emergence of pathogens.</title>
        <authorList>
            <person name="Haridas S."/>
            <person name="Albert R."/>
            <person name="Binder M."/>
            <person name="Bloem J."/>
            <person name="Labutti K."/>
            <person name="Salamov A."/>
            <person name="Andreopoulos B."/>
            <person name="Baker S."/>
            <person name="Barry K."/>
            <person name="Bills G."/>
            <person name="Bluhm B."/>
            <person name="Cannon C."/>
            <person name="Castanera R."/>
            <person name="Culley D."/>
            <person name="Daum C."/>
            <person name="Ezra D."/>
            <person name="Gonzalez J."/>
            <person name="Henrissat B."/>
            <person name="Kuo A."/>
            <person name="Liang C."/>
            <person name="Lipzen A."/>
            <person name="Lutzoni F."/>
            <person name="Magnuson J."/>
            <person name="Mondo S."/>
            <person name="Nolan M."/>
            <person name="Ohm R."/>
            <person name="Pangilinan J."/>
            <person name="Park H.-J."/>
            <person name="Ramirez L."/>
            <person name="Alfaro M."/>
            <person name="Sun H."/>
            <person name="Tritt A."/>
            <person name="Yoshinaga Y."/>
            <person name="Zwiers L.-H."/>
            <person name="Turgeon B."/>
            <person name="Goodwin S."/>
            <person name="Spatafora J."/>
            <person name="Crous P."/>
            <person name="Grigoriev I."/>
        </authorList>
    </citation>
    <scope>NUCLEOTIDE SEQUENCE</scope>
    <source>
        <strain evidence="5">CBS 115976</strain>
    </source>
</reference>
<dbReference type="Gene3D" id="3.90.180.10">
    <property type="entry name" value="Medium-chain alcohol dehydrogenases, catalytic domain"/>
    <property type="match status" value="1"/>
</dbReference>
<dbReference type="Gene3D" id="3.40.50.720">
    <property type="entry name" value="NAD(P)-binding Rossmann-like Domain"/>
    <property type="match status" value="1"/>
</dbReference>
<dbReference type="Proteomes" id="UP000799302">
    <property type="component" value="Unassembled WGS sequence"/>
</dbReference>
<gene>
    <name evidence="5" type="ORF">BT63DRAFT_68385</name>
</gene>
<protein>
    <submittedName>
        <fullName evidence="5">GroES-like protein</fullName>
    </submittedName>
</protein>
<dbReference type="InterPro" id="IPR011032">
    <property type="entry name" value="GroES-like_sf"/>
</dbReference>
<proteinExistence type="inferred from homology"/>
<keyword evidence="6" id="KW-1185">Reference proteome</keyword>
<dbReference type="Pfam" id="PF00107">
    <property type="entry name" value="ADH_zinc_N"/>
    <property type="match status" value="1"/>
</dbReference>
<dbReference type="PANTHER" id="PTHR45348:SF2">
    <property type="entry name" value="ZINC-TYPE ALCOHOL DEHYDROGENASE-LIKE PROTEIN C2E1P3.01"/>
    <property type="match status" value="1"/>
</dbReference>
<evidence type="ECO:0000313" key="5">
    <source>
        <dbReference type="EMBL" id="KAF2665555.1"/>
    </source>
</evidence>
<dbReference type="PANTHER" id="PTHR45348">
    <property type="entry name" value="HYPOTHETICAL OXIDOREDUCTASE (EUROFUNG)"/>
    <property type="match status" value="1"/>
</dbReference>
<evidence type="ECO:0000256" key="1">
    <source>
        <dbReference type="ARBA" id="ARBA00008072"/>
    </source>
</evidence>
<evidence type="ECO:0000313" key="6">
    <source>
        <dbReference type="Proteomes" id="UP000799302"/>
    </source>
</evidence>
<comment type="subunit">
    <text evidence="2">Monomer.</text>
</comment>
<evidence type="ECO:0000256" key="3">
    <source>
        <dbReference type="ARBA" id="ARBA00023002"/>
    </source>
</evidence>
<keyword evidence="3" id="KW-0560">Oxidoreductase</keyword>
<dbReference type="AlphaFoldDB" id="A0A6A6TZS2"/>
<evidence type="ECO:0000256" key="2">
    <source>
        <dbReference type="ARBA" id="ARBA00011245"/>
    </source>
</evidence>
<dbReference type="Pfam" id="PF08240">
    <property type="entry name" value="ADH_N"/>
    <property type="match status" value="1"/>
</dbReference>
<dbReference type="EMBL" id="MU004240">
    <property type="protein sequence ID" value="KAF2665555.1"/>
    <property type="molecule type" value="Genomic_DNA"/>
</dbReference>
<dbReference type="InterPro" id="IPR036291">
    <property type="entry name" value="NAD(P)-bd_dom_sf"/>
</dbReference>
<dbReference type="InterPro" id="IPR047122">
    <property type="entry name" value="Trans-enoyl_RdTase-like"/>
</dbReference>
<dbReference type="SUPFAM" id="SSF51735">
    <property type="entry name" value="NAD(P)-binding Rossmann-fold domains"/>
    <property type="match status" value="1"/>
</dbReference>
<dbReference type="InterPro" id="IPR013149">
    <property type="entry name" value="ADH-like_C"/>
</dbReference>
<dbReference type="SMART" id="SM00829">
    <property type="entry name" value="PKS_ER"/>
    <property type="match status" value="1"/>
</dbReference>
<sequence length="296" mass="31511">MSLQSAVAVTEVGQPVAKVTIPRPEESKLADHELLLKVTVAGMSPFDAKIRDWNPFGLPFPIVLGVDVVGVVIKNGSNMNFPIGSHVFVQKLGSIQEFAVVDGRYAAIVPEGITDAEAALYPINAVTSAKVLFTSEGLGFPLPGTAEAASFDFSAQHIVILGGGTNCGKLAIQFARLAGIGRIVVTASASSGPLLRDLGATCVVDRQSANIEEQIRAAIEGEIIHVFDAYGNVDLGVSLLSEKKKGTLIDIIQGKVSAEVLEKKKAKFDHRFLQGYLDQSRGDQAFQLQGHRRHGL</sequence>
<organism evidence="5 6">
    <name type="scientific">Microthyrium microscopicum</name>
    <dbReference type="NCBI Taxonomy" id="703497"/>
    <lineage>
        <taxon>Eukaryota</taxon>
        <taxon>Fungi</taxon>
        <taxon>Dikarya</taxon>
        <taxon>Ascomycota</taxon>
        <taxon>Pezizomycotina</taxon>
        <taxon>Dothideomycetes</taxon>
        <taxon>Dothideomycetes incertae sedis</taxon>
        <taxon>Microthyriales</taxon>
        <taxon>Microthyriaceae</taxon>
        <taxon>Microthyrium</taxon>
    </lineage>
</organism>
<dbReference type="SUPFAM" id="SSF50129">
    <property type="entry name" value="GroES-like"/>
    <property type="match status" value="1"/>
</dbReference>
<accession>A0A6A6TZS2</accession>
<dbReference type="InterPro" id="IPR020843">
    <property type="entry name" value="ER"/>
</dbReference>
<dbReference type="OrthoDB" id="9992527at2759"/>
<dbReference type="GO" id="GO:0016651">
    <property type="term" value="F:oxidoreductase activity, acting on NAD(P)H"/>
    <property type="evidence" value="ECO:0007669"/>
    <property type="project" value="InterPro"/>
</dbReference>
<name>A0A6A6TZS2_9PEZI</name>
<evidence type="ECO:0000259" key="4">
    <source>
        <dbReference type="SMART" id="SM00829"/>
    </source>
</evidence>